<dbReference type="InterPro" id="IPR003646">
    <property type="entry name" value="SH3-like_bac-type"/>
</dbReference>
<reference evidence="4" key="1">
    <citation type="submission" date="2020-01" db="EMBL/GenBank/DDBJ databases">
        <title>Insect and environment-associated Actinomycetes.</title>
        <authorList>
            <person name="Currrie C."/>
            <person name="Chevrette M."/>
            <person name="Carlson C."/>
            <person name="Stubbendieck R."/>
            <person name="Wendt-Pienkowski E."/>
        </authorList>
    </citation>
    <scope>NUCLEOTIDE SEQUENCE</scope>
    <source>
        <strain evidence="4">SID14436</strain>
    </source>
</reference>
<evidence type="ECO:0000259" key="3">
    <source>
        <dbReference type="Pfam" id="PF08239"/>
    </source>
</evidence>
<feature type="compositionally biased region" description="Gly residues" evidence="1">
    <location>
        <begin position="88"/>
        <end position="138"/>
    </location>
</feature>
<feature type="domain" description="SH3b" evidence="3">
    <location>
        <begin position="151"/>
        <end position="208"/>
    </location>
</feature>
<dbReference type="EMBL" id="JAAGMD010000023">
    <property type="protein sequence ID" value="NEA84638.1"/>
    <property type="molecule type" value="Genomic_DNA"/>
</dbReference>
<evidence type="ECO:0000256" key="1">
    <source>
        <dbReference type="SAM" id="MobiDB-lite"/>
    </source>
</evidence>
<feature type="compositionally biased region" description="Gly residues" evidence="1">
    <location>
        <begin position="48"/>
        <end position="61"/>
    </location>
</feature>
<dbReference type="Gene3D" id="2.30.30.40">
    <property type="entry name" value="SH3 Domains"/>
    <property type="match status" value="1"/>
</dbReference>
<proteinExistence type="predicted"/>
<feature type="chain" id="PRO_5026133387" evidence="2">
    <location>
        <begin position="32"/>
        <end position="217"/>
    </location>
</feature>
<gene>
    <name evidence="4" type="ORF">G3I53_00790</name>
</gene>
<feature type="region of interest" description="Disordered" evidence="1">
    <location>
        <begin position="29"/>
        <end position="142"/>
    </location>
</feature>
<dbReference type="Pfam" id="PF08239">
    <property type="entry name" value="SH3_3"/>
    <property type="match status" value="1"/>
</dbReference>
<dbReference type="RefSeq" id="WP_164334146.1">
    <property type="nucleotide sequence ID" value="NZ_JAAGMD010000023.1"/>
</dbReference>
<protein>
    <submittedName>
        <fullName evidence="4">SH3 domain-containing protein</fullName>
    </submittedName>
</protein>
<accession>A0A6G3QMB9</accession>
<sequence>MSLRSPLTRRLPIALAAGALALATAVTPAVASDDGGPSDDTPWSQQNGTGGNGTQQGGNQQGQGNQQSGNQQGQGNQQSQGTNQQGGNQQGGSGDWGQQNGTGGNGTGNGTHQGGNQQGGNGTGGNGDWGQASGGNHGDQGEYRGVVTADRLALRSAPTRGSQVIRYAHRGQIVSIFCKVPGDNVNGNPLWYLLTDGTWAWGAARYIDNIGPAPRWC</sequence>
<evidence type="ECO:0000313" key="4">
    <source>
        <dbReference type="EMBL" id="NEA84638.1"/>
    </source>
</evidence>
<organism evidence="4">
    <name type="scientific">Streptomyces sp. SID14436</name>
    <dbReference type="NCBI Taxonomy" id="2706070"/>
    <lineage>
        <taxon>Bacteria</taxon>
        <taxon>Bacillati</taxon>
        <taxon>Actinomycetota</taxon>
        <taxon>Actinomycetes</taxon>
        <taxon>Kitasatosporales</taxon>
        <taxon>Streptomycetaceae</taxon>
        <taxon>Streptomyces</taxon>
    </lineage>
</organism>
<dbReference type="AlphaFoldDB" id="A0A6G3QMB9"/>
<keyword evidence="2" id="KW-0732">Signal</keyword>
<comment type="caution">
    <text evidence="4">The sequence shown here is derived from an EMBL/GenBank/DDBJ whole genome shotgun (WGS) entry which is preliminary data.</text>
</comment>
<evidence type="ECO:0000256" key="2">
    <source>
        <dbReference type="SAM" id="SignalP"/>
    </source>
</evidence>
<feature type="compositionally biased region" description="Low complexity" evidence="1">
    <location>
        <begin position="62"/>
        <end position="87"/>
    </location>
</feature>
<feature type="signal peptide" evidence="2">
    <location>
        <begin position="1"/>
        <end position="31"/>
    </location>
</feature>
<name>A0A6G3QMB9_9ACTN</name>